<reference evidence="3" key="1">
    <citation type="journal article" date="2020" name="Nat. Commun.">
        <title>Large-scale genome sequencing of mycorrhizal fungi provides insights into the early evolution of symbiotic traits.</title>
        <authorList>
            <person name="Miyauchi S."/>
            <person name="Kiss E."/>
            <person name="Kuo A."/>
            <person name="Drula E."/>
            <person name="Kohler A."/>
            <person name="Sanchez-Garcia M."/>
            <person name="Morin E."/>
            <person name="Andreopoulos B."/>
            <person name="Barry K.W."/>
            <person name="Bonito G."/>
            <person name="Buee M."/>
            <person name="Carver A."/>
            <person name="Chen C."/>
            <person name="Cichocki N."/>
            <person name="Clum A."/>
            <person name="Culley D."/>
            <person name="Crous P.W."/>
            <person name="Fauchery L."/>
            <person name="Girlanda M."/>
            <person name="Hayes R.D."/>
            <person name="Keri Z."/>
            <person name="LaButti K."/>
            <person name="Lipzen A."/>
            <person name="Lombard V."/>
            <person name="Magnuson J."/>
            <person name="Maillard F."/>
            <person name="Murat C."/>
            <person name="Nolan M."/>
            <person name="Ohm R.A."/>
            <person name="Pangilinan J."/>
            <person name="Pereira M.F."/>
            <person name="Perotto S."/>
            <person name="Peter M."/>
            <person name="Pfister S."/>
            <person name="Riley R."/>
            <person name="Sitrit Y."/>
            <person name="Stielow J.B."/>
            <person name="Szollosi G."/>
            <person name="Zifcakova L."/>
            <person name="Stursova M."/>
            <person name="Spatafora J.W."/>
            <person name="Tedersoo L."/>
            <person name="Vaario L.M."/>
            <person name="Yamada A."/>
            <person name="Yan M."/>
            <person name="Wang P."/>
            <person name="Xu J."/>
            <person name="Bruns T."/>
            <person name="Baldrian P."/>
            <person name="Vilgalys R."/>
            <person name="Dunand C."/>
            <person name="Henrissat B."/>
            <person name="Grigoriev I.V."/>
            <person name="Hibbett D."/>
            <person name="Nagy L.G."/>
            <person name="Martin F.M."/>
        </authorList>
    </citation>
    <scope>NUCLEOTIDE SEQUENCE</scope>
    <source>
        <strain evidence="3">UP504</strain>
    </source>
</reference>
<dbReference type="AlphaFoldDB" id="A0A9P6B5P1"/>
<feature type="signal peptide" evidence="2">
    <location>
        <begin position="1"/>
        <end position="15"/>
    </location>
</feature>
<sequence length="305" mass="32908">MIHLAYVLLFLGVRASPSLDTSSSFHSDDRNNLQKLSLFPSSTSGYSANHTKKVLEMEKVVSSTTLYSVHSTGIIASESGIGTSGPVLLFTRSIAKESSFILSSTALETSTFLIATISTTTSASSTPSPSSSGSFASTFTRDLAPIPEISRASSASFLPSNNDISATPSRSVITTLIVFGVLASLIIGTFVILKCTYTAKKPSNPPTYPDLNNRHSISEPFPLGGSPRSAKYSYAFSGDGNEARHKKHASAQQHLLYAHSSSATRLQSTPMFTPQLPSTVQALERRRLKEDEDEKAKWLWNSQIY</sequence>
<organism evidence="3 4">
    <name type="scientific">Hydnum rufescens UP504</name>
    <dbReference type="NCBI Taxonomy" id="1448309"/>
    <lineage>
        <taxon>Eukaryota</taxon>
        <taxon>Fungi</taxon>
        <taxon>Dikarya</taxon>
        <taxon>Basidiomycota</taxon>
        <taxon>Agaricomycotina</taxon>
        <taxon>Agaricomycetes</taxon>
        <taxon>Cantharellales</taxon>
        <taxon>Hydnaceae</taxon>
        <taxon>Hydnum</taxon>
    </lineage>
</organism>
<protein>
    <submittedName>
        <fullName evidence="3">Uncharacterized protein</fullName>
    </submittedName>
</protein>
<comment type="caution">
    <text evidence="3">The sequence shown here is derived from an EMBL/GenBank/DDBJ whole genome shotgun (WGS) entry which is preliminary data.</text>
</comment>
<dbReference type="Proteomes" id="UP000886523">
    <property type="component" value="Unassembled WGS sequence"/>
</dbReference>
<keyword evidence="1" id="KW-0812">Transmembrane</keyword>
<evidence type="ECO:0000313" key="3">
    <source>
        <dbReference type="EMBL" id="KAF9518194.1"/>
    </source>
</evidence>
<keyword evidence="4" id="KW-1185">Reference proteome</keyword>
<dbReference type="EMBL" id="MU128926">
    <property type="protein sequence ID" value="KAF9518194.1"/>
    <property type="molecule type" value="Genomic_DNA"/>
</dbReference>
<name>A0A9P6B5P1_9AGAM</name>
<feature type="chain" id="PRO_5040198704" evidence="2">
    <location>
        <begin position="16"/>
        <end position="305"/>
    </location>
</feature>
<feature type="transmembrane region" description="Helical" evidence="1">
    <location>
        <begin position="172"/>
        <end position="193"/>
    </location>
</feature>
<gene>
    <name evidence="3" type="ORF">BS47DRAFT_1338450</name>
</gene>
<accession>A0A9P6B5P1</accession>
<evidence type="ECO:0000256" key="1">
    <source>
        <dbReference type="SAM" id="Phobius"/>
    </source>
</evidence>
<keyword evidence="1" id="KW-0472">Membrane</keyword>
<proteinExistence type="predicted"/>
<evidence type="ECO:0000313" key="4">
    <source>
        <dbReference type="Proteomes" id="UP000886523"/>
    </source>
</evidence>
<evidence type="ECO:0000256" key="2">
    <source>
        <dbReference type="SAM" id="SignalP"/>
    </source>
</evidence>
<keyword evidence="2" id="KW-0732">Signal</keyword>
<keyword evidence="1" id="KW-1133">Transmembrane helix</keyword>